<organism evidence="1 2">
    <name type="scientific">Paenibacillus chungangensis</name>
    <dbReference type="NCBI Taxonomy" id="696535"/>
    <lineage>
        <taxon>Bacteria</taxon>
        <taxon>Bacillati</taxon>
        <taxon>Bacillota</taxon>
        <taxon>Bacilli</taxon>
        <taxon>Bacillales</taxon>
        <taxon>Paenibacillaceae</taxon>
        <taxon>Paenibacillus</taxon>
    </lineage>
</organism>
<dbReference type="Proteomes" id="UP001596989">
    <property type="component" value="Unassembled WGS sequence"/>
</dbReference>
<gene>
    <name evidence="1" type="ORF">ACFQ2I_07940</name>
</gene>
<evidence type="ECO:0000313" key="1">
    <source>
        <dbReference type="EMBL" id="MFD0959318.1"/>
    </source>
</evidence>
<name>A0ABW3HPA6_9BACL</name>
<protein>
    <submittedName>
        <fullName evidence="1">DUF2524 domain-containing protein</fullName>
    </submittedName>
</protein>
<accession>A0ABW3HPA6</accession>
<keyword evidence="2" id="KW-1185">Reference proteome</keyword>
<sequence length="62" mass="7070">MNQSLDSSYDCANASTDLPQLMARLELLQASGEHHQNTQDEINHLNNQIRFIQNKCDIPKES</sequence>
<reference evidence="2" key="1">
    <citation type="journal article" date="2019" name="Int. J. Syst. Evol. Microbiol.">
        <title>The Global Catalogue of Microorganisms (GCM) 10K type strain sequencing project: providing services to taxonomists for standard genome sequencing and annotation.</title>
        <authorList>
            <consortium name="The Broad Institute Genomics Platform"/>
            <consortium name="The Broad Institute Genome Sequencing Center for Infectious Disease"/>
            <person name="Wu L."/>
            <person name="Ma J."/>
        </authorList>
    </citation>
    <scope>NUCLEOTIDE SEQUENCE [LARGE SCALE GENOMIC DNA]</scope>
    <source>
        <strain evidence="2">CCUG 59129</strain>
    </source>
</reference>
<evidence type="ECO:0000313" key="2">
    <source>
        <dbReference type="Proteomes" id="UP001596989"/>
    </source>
</evidence>
<proteinExistence type="predicted"/>
<comment type="caution">
    <text evidence="1">The sequence shown here is derived from an EMBL/GenBank/DDBJ whole genome shotgun (WGS) entry which is preliminary data.</text>
</comment>
<dbReference type="EMBL" id="JBHTJZ010000009">
    <property type="protein sequence ID" value="MFD0959318.1"/>
    <property type="molecule type" value="Genomic_DNA"/>
</dbReference>
<dbReference type="RefSeq" id="WP_377563410.1">
    <property type="nucleotide sequence ID" value="NZ_JBHTJZ010000009.1"/>
</dbReference>